<name>A0ABX1NME1_9RHOO</name>
<dbReference type="Proteomes" id="UP000634522">
    <property type="component" value="Unassembled WGS sequence"/>
</dbReference>
<proteinExistence type="predicted"/>
<accession>A0ABX1NME1</accession>
<evidence type="ECO:0000259" key="1">
    <source>
        <dbReference type="Pfam" id="PF08669"/>
    </source>
</evidence>
<dbReference type="InterPro" id="IPR013977">
    <property type="entry name" value="GcvT_C"/>
</dbReference>
<evidence type="ECO:0000313" key="2">
    <source>
        <dbReference type="EMBL" id="NMG00441.1"/>
    </source>
</evidence>
<protein>
    <recommendedName>
        <fullName evidence="1">Aminomethyltransferase C-terminal domain-containing protein</fullName>
    </recommendedName>
</protein>
<evidence type="ECO:0000313" key="3">
    <source>
        <dbReference type="Proteomes" id="UP000634522"/>
    </source>
</evidence>
<dbReference type="InterPro" id="IPR029043">
    <property type="entry name" value="GcvT/YgfZ_C"/>
</dbReference>
<feature type="non-terminal residue" evidence="2">
    <location>
        <position position="1"/>
    </location>
</feature>
<keyword evidence="3" id="KW-1185">Reference proteome</keyword>
<sequence>EGAQIVLEKEIRIPMPMVGHVTSSYFSPTLGHSFALAVVKGGAQRMGQTVYLPMADGRVHAAEVVSPVFYDAEGARHHV</sequence>
<dbReference type="Pfam" id="PF08669">
    <property type="entry name" value="GCV_T_C"/>
    <property type="match status" value="1"/>
</dbReference>
<feature type="domain" description="Aminomethyltransferase C-terminal" evidence="1">
    <location>
        <begin position="9"/>
        <end position="71"/>
    </location>
</feature>
<dbReference type="RefSeq" id="WP_169142960.1">
    <property type="nucleotide sequence ID" value="NZ_WTVS01000077.1"/>
</dbReference>
<dbReference type="Gene3D" id="3.30.1360.120">
    <property type="entry name" value="Probable tRNA modification gtpase trme, domain 1"/>
    <property type="match status" value="1"/>
</dbReference>
<comment type="caution">
    <text evidence="2">The sequence shown here is derived from an EMBL/GenBank/DDBJ whole genome shotgun (WGS) entry which is preliminary data.</text>
</comment>
<gene>
    <name evidence="2" type="ORF">GPA27_23970</name>
</gene>
<dbReference type="EMBL" id="WTVS01000077">
    <property type="protein sequence ID" value="NMG00441.1"/>
    <property type="molecule type" value="Genomic_DNA"/>
</dbReference>
<reference evidence="2 3" key="1">
    <citation type="submission" date="2019-12" db="EMBL/GenBank/DDBJ databases">
        <title>Comparative genomics gives insights into the taxonomy of the Azoarcus-Aromatoleum group and reveals separate origins of nif in the plant-associated Azoarcus and non-plant-associated Aromatoleum sub-groups.</title>
        <authorList>
            <person name="Lafos M."/>
            <person name="Maluk M."/>
            <person name="Batista M."/>
            <person name="Junghare M."/>
            <person name="Carmona M."/>
            <person name="Faoro H."/>
            <person name="Cruz L.M."/>
            <person name="Battistoni F."/>
            <person name="De Souza E."/>
            <person name="Pedrosa F."/>
            <person name="Chen W.-M."/>
            <person name="Poole P.S."/>
            <person name="Dixon R.A."/>
            <person name="James E.K."/>
        </authorList>
    </citation>
    <scope>NUCLEOTIDE SEQUENCE [LARGE SCALE GENOMIC DNA]</scope>
    <source>
        <strain evidence="2 3">T</strain>
    </source>
</reference>
<dbReference type="InterPro" id="IPR027266">
    <property type="entry name" value="TrmE/GcvT-like"/>
</dbReference>
<organism evidence="2 3">
    <name type="scientific">Aromatoleum toluolicum</name>
    <dbReference type="NCBI Taxonomy" id="90060"/>
    <lineage>
        <taxon>Bacteria</taxon>
        <taxon>Pseudomonadati</taxon>
        <taxon>Pseudomonadota</taxon>
        <taxon>Betaproteobacteria</taxon>
        <taxon>Rhodocyclales</taxon>
        <taxon>Rhodocyclaceae</taxon>
        <taxon>Aromatoleum</taxon>
    </lineage>
</organism>
<dbReference type="SUPFAM" id="SSF101790">
    <property type="entry name" value="Aminomethyltransferase beta-barrel domain"/>
    <property type="match status" value="1"/>
</dbReference>